<dbReference type="PANTHER" id="PTHR14025">
    <property type="entry name" value="FANCONI ANEMIA GROUP M FANCM FAMILY MEMBER"/>
    <property type="match status" value="1"/>
</dbReference>
<feature type="compositionally biased region" description="Basic residues" evidence="5">
    <location>
        <begin position="221"/>
        <end position="231"/>
    </location>
</feature>
<keyword evidence="2" id="KW-0378">Hydrolase</keyword>
<evidence type="ECO:0000256" key="2">
    <source>
        <dbReference type="ARBA" id="ARBA00022801"/>
    </source>
</evidence>
<dbReference type="GO" id="GO:0005524">
    <property type="term" value="F:ATP binding"/>
    <property type="evidence" value="ECO:0007669"/>
    <property type="project" value="UniProtKB-KW"/>
</dbReference>
<sequence length="581" mass="63111">MASMDVLPEGSDLESPVRAIKRKRCLLIASDPSSDESADFAEQPRRAPGDATSGSKEPRKGGKWEGECCGRAKDFLDDEAEVSAEGAAEVSSDESLASEDELSSSLVQFAVDSLPPPRAFVTGGLASFFFPESEMQAVYLKSVRSPALGNRYKMVHKRPSLRTVFSQVPEPEESYVADSFCVEDHEEGEPPAGGSSEAESEECVDFDLLQEEESFVDGRKRYNTRHRRKRREGGQRPPAQPGRPSRVCLLSSSSEEEEEGGPRGVPPIPDAGRTSARDSPLPALDHSLPQRATCPPPPAATAPLLPLELQAGLSEGLDFLPEGKGHGQQERLPRALQEEPGRGSPPSMTTMPGRPAALCVLADSREVASGPEVISALKAAHGVKVQVCSLGGCDYVVSPRLAVERTRPAELMNGAQQSRAVQRVQQLKRTFDRICVIVEKERPKAGEAWRAFHRTKRYDSLLSAFVRAGIRVLFSSGQEETAGLLAELVLVEQRKAGASLAMPTEAEGPKRDAFQFYLSIPGVSYPLALAFCHHFGSVREMVNSSPSEIAARAQVTRQKAEEVHRYIHYGFEAQMLPGVLT</sequence>
<evidence type="ECO:0000256" key="1">
    <source>
        <dbReference type="ARBA" id="ARBA00022741"/>
    </source>
</evidence>
<dbReference type="GO" id="GO:0009378">
    <property type="term" value="F:four-way junction helicase activity"/>
    <property type="evidence" value="ECO:0007669"/>
    <property type="project" value="TreeGrafter"/>
</dbReference>
<dbReference type="GO" id="GO:0036297">
    <property type="term" value="P:interstrand cross-link repair"/>
    <property type="evidence" value="ECO:0007669"/>
    <property type="project" value="TreeGrafter"/>
</dbReference>
<dbReference type="SMART" id="SM00891">
    <property type="entry name" value="ERCC4"/>
    <property type="match status" value="1"/>
</dbReference>
<dbReference type="AlphaFoldDB" id="A0A9Q1B8A0"/>
<organism evidence="7 8">
    <name type="scientific">Phrynocephalus forsythii</name>
    <dbReference type="NCBI Taxonomy" id="171643"/>
    <lineage>
        <taxon>Eukaryota</taxon>
        <taxon>Metazoa</taxon>
        <taxon>Chordata</taxon>
        <taxon>Craniata</taxon>
        <taxon>Vertebrata</taxon>
        <taxon>Euteleostomi</taxon>
        <taxon>Lepidosauria</taxon>
        <taxon>Squamata</taxon>
        <taxon>Bifurcata</taxon>
        <taxon>Unidentata</taxon>
        <taxon>Episquamata</taxon>
        <taxon>Toxicofera</taxon>
        <taxon>Iguania</taxon>
        <taxon>Acrodonta</taxon>
        <taxon>Agamidae</taxon>
        <taxon>Agaminae</taxon>
        <taxon>Phrynocephalus</taxon>
    </lineage>
</organism>
<feature type="compositionally biased region" description="Basic and acidic residues" evidence="5">
    <location>
        <begin position="56"/>
        <end position="67"/>
    </location>
</feature>
<feature type="region of interest" description="Disordered" evidence="5">
    <location>
        <begin position="176"/>
        <end position="303"/>
    </location>
</feature>
<evidence type="ECO:0000256" key="4">
    <source>
        <dbReference type="ARBA" id="ARBA00022840"/>
    </source>
</evidence>
<feature type="region of interest" description="Disordered" evidence="5">
    <location>
        <begin position="32"/>
        <end position="67"/>
    </location>
</feature>
<proteinExistence type="predicted"/>
<dbReference type="EMBL" id="JAPFRF010000001">
    <property type="protein sequence ID" value="KAJ7345347.1"/>
    <property type="molecule type" value="Genomic_DNA"/>
</dbReference>
<keyword evidence="4" id="KW-0067">ATP-binding</keyword>
<protein>
    <recommendedName>
        <fullName evidence="6">ERCC4 domain-containing protein</fullName>
    </recommendedName>
</protein>
<keyword evidence="1" id="KW-0547">Nucleotide-binding</keyword>
<feature type="region of interest" description="Disordered" evidence="5">
    <location>
        <begin position="80"/>
        <end position="99"/>
    </location>
</feature>
<feature type="compositionally biased region" description="Basic and acidic residues" evidence="5">
    <location>
        <begin position="321"/>
        <end position="341"/>
    </location>
</feature>
<dbReference type="GO" id="GO:0000400">
    <property type="term" value="F:four-way junction DNA binding"/>
    <property type="evidence" value="ECO:0007669"/>
    <property type="project" value="TreeGrafter"/>
</dbReference>
<dbReference type="GO" id="GO:0043138">
    <property type="term" value="F:3'-5' DNA helicase activity"/>
    <property type="evidence" value="ECO:0007669"/>
    <property type="project" value="TreeGrafter"/>
</dbReference>
<dbReference type="InterPro" id="IPR011335">
    <property type="entry name" value="Restrct_endonuc-II-like"/>
</dbReference>
<dbReference type="SUPFAM" id="SSF47781">
    <property type="entry name" value="RuvA domain 2-like"/>
    <property type="match status" value="1"/>
</dbReference>
<gene>
    <name evidence="7" type="ORF">JRQ81_001297</name>
</gene>
<dbReference type="PANTHER" id="PTHR14025:SF20">
    <property type="entry name" value="FANCONI ANEMIA GROUP M PROTEIN"/>
    <property type="match status" value="1"/>
</dbReference>
<dbReference type="Gene3D" id="1.10.150.20">
    <property type="entry name" value="5' to 3' exonuclease, C-terminal subdomain"/>
    <property type="match status" value="1"/>
</dbReference>
<feature type="compositionally biased region" description="Acidic residues" evidence="5">
    <location>
        <begin position="198"/>
        <end position="215"/>
    </location>
</feature>
<evidence type="ECO:0000256" key="3">
    <source>
        <dbReference type="ARBA" id="ARBA00022806"/>
    </source>
</evidence>
<keyword evidence="8" id="KW-1185">Reference proteome</keyword>
<dbReference type="Gene3D" id="3.40.50.10130">
    <property type="match status" value="1"/>
</dbReference>
<comment type="caution">
    <text evidence="7">The sequence shown here is derived from an EMBL/GenBank/DDBJ whole genome shotgun (WGS) entry which is preliminary data.</text>
</comment>
<dbReference type="GO" id="GO:0045003">
    <property type="term" value="P:double-strand break repair via synthesis-dependent strand annealing"/>
    <property type="evidence" value="ECO:0007669"/>
    <property type="project" value="TreeGrafter"/>
</dbReference>
<evidence type="ECO:0000313" key="7">
    <source>
        <dbReference type="EMBL" id="KAJ7345347.1"/>
    </source>
</evidence>
<dbReference type="InterPro" id="IPR010994">
    <property type="entry name" value="RuvA_2-like"/>
</dbReference>
<feature type="region of interest" description="Disordered" evidence="5">
    <location>
        <begin position="317"/>
        <end position="352"/>
    </location>
</feature>
<dbReference type="CDD" id="cd20077">
    <property type="entry name" value="XPF_nuclease_FANCM"/>
    <property type="match status" value="1"/>
</dbReference>
<dbReference type="Proteomes" id="UP001142489">
    <property type="component" value="Unassembled WGS sequence"/>
</dbReference>
<name>A0A9Q1B8A0_9SAUR</name>
<dbReference type="GO" id="GO:0016787">
    <property type="term" value="F:hydrolase activity"/>
    <property type="evidence" value="ECO:0007669"/>
    <property type="project" value="UniProtKB-KW"/>
</dbReference>
<feature type="domain" description="ERCC4" evidence="6">
    <location>
        <begin position="359"/>
        <end position="442"/>
    </location>
</feature>
<dbReference type="Pfam" id="PF02732">
    <property type="entry name" value="ERCC4"/>
    <property type="match status" value="1"/>
</dbReference>
<keyword evidence="3" id="KW-0347">Helicase</keyword>
<dbReference type="SUPFAM" id="SSF52980">
    <property type="entry name" value="Restriction endonuclease-like"/>
    <property type="match status" value="1"/>
</dbReference>
<accession>A0A9Q1B8A0</accession>
<reference evidence="7" key="1">
    <citation type="journal article" date="2023" name="DNA Res.">
        <title>Chromosome-level genome assembly of Phrynocephalus forsythii using third-generation DNA sequencing and Hi-C analysis.</title>
        <authorList>
            <person name="Qi Y."/>
            <person name="Zhao W."/>
            <person name="Zhao Y."/>
            <person name="Niu C."/>
            <person name="Cao S."/>
            <person name="Zhang Y."/>
        </authorList>
    </citation>
    <scope>NUCLEOTIDE SEQUENCE</scope>
    <source>
        <tissue evidence="7">Muscle</tissue>
    </source>
</reference>
<dbReference type="GO" id="GO:0004518">
    <property type="term" value="F:nuclease activity"/>
    <property type="evidence" value="ECO:0007669"/>
    <property type="project" value="InterPro"/>
</dbReference>
<feature type="compositionally biased region" description="Low complexity" evidence="5">
    <location>
        <begin position="83"/>
        <end position="95"/>
    </location>
</feature>
<dbReference type="OrthoDB" id="6513042at2759"/>
<dbReference type="InterPro" id="IPR047418">
    <property type="entry name" value="XPF_nuclease_FANCM"/>
</dbReference>
<evidence type="ECO:0000256" key="5">
    <source>
        <dbReference type="SAM" id="MobiDB-lite"/>
    </source>
</evidence>
<evidence type="ECO:0000313" key="8">
    <source>
        <dbReference type="Proteomes" id="UP001142489"/>
    </source>
</evidence>
<dbReference type="InterPro" id="IPR006166">
    <property type="entry name" value="ERCC4_domain"/>
</dbReference>
<evidence type="ECO:0000259" key="6">
    <source>
        <dbReference type="SMART" id="SM00891"/>
    </source>
</evidence>